<evidence type="ECO:0000313" key="3">
    <source>
        <dbReference type="EMBL" id="KAH3811915.1"/>
    </source>
</evidence>
<dbReference type="GO" id="GO:0005884">
    <property type="term" value="C:actin filament"/>
    <property type="evidence" value="ECO:0007669"/>
    <property type="project" value="TreeGrafter"/>
</dbReference>
<proteinExistence type="predicted"/>
<comment type="caution">
    <text evidence="3">The sequence shown here is derived from an EMBL/GenBank/DDBJ whole genome shotgun (WGS) entry which is preliminary data.</text>
</comment>
<dbReference type="InterPro" id="IPR001715">
    <property type="entry name" value="CH_dom"/>
</dbReference>
<reference evidence="3" key="2">
    <citation type="submission" date="2020-11" db="EMBL/GenBank/DDBJ databases">
        <authorList>
            <person name="McCartney M.A."/>
            <person name="Auch B."/>
            <person name="Kono T."/>
            <person name="Mallez S."/>
            <person name="Becker A."/>
            <person name="Gohl D.M."/>
            <person name="Silverstein K.A.T."/>
            <person name="Koren S."/>
            <person name="Bechman K.B."/>
            <person name="Herman A."/>
            <person name="Abrahante J.E."/>
            <person name="Garbe J."/>
        </authorList>
    </citation>
    <scope>NUCLEOTIDE SEQUENCE</scope>
    <source>
        <strain evidence="3">Duluth1</strain>
        <tissue evidence="3">Whole animal</tissue>
    </source>
</reference>
<dbReference type="CDD" id="cd21205">
    <property type="entry name" value="CH_LRCH"/>
    <property type="match status" value="1"/>
</dbReference>
<dbReference type="GO" id="GO:0051015">
    <property type="term" value="F:actin filament binding"/>
    <property type="evidence" value="ECO:0007669"/>
    <property type="project" value="TreeGrafter"/>
</dbReference>
<dbReference type="PANTHER" id="PTHR46756:SF18">
    <property type="entry name" value="GAS2-LIKE PROTEIN PICKLED EGGS"/>
    <property type="match status" value="1"/>
</dbReference>
<reference evidence="3" key="1">
    <citation type="journal article" date="2019" name="bioRxiv">
        <title>The Genome of the Zebra Mussel, Dreissena polymorpha: A Resource for Invasive Species Research.</title>
        <authorList>
            <person name="McCartney M.A."/>
            <person name="Auch B."/>
            <person name="Kono T."/>
            <person name="Mallez S."/>
            <person name="Zhang Y."/>
            <person name="Obille A."/>
            <person name="Becker A."/>
            <person name="Abrahante J.E."/>
            <person name="Garbe J."/>
            <person name="Badalamenti J.P."/>
            <person name="Herman A."/>
            <person name="Mangelson H."/>
            <person name="Liachko I."/>
            <person name="Sullivan S."/>
            <person name="Sone E.D."/>
            <person name="Koren S."/>
            <person name="Silverstein K.A.T."/>
            <person name="Beckman K.B."/>
            <person name="Gohl D.M."/>
        </authorList>
    </citation>
    <scope>NUCLEOTIDE SEQUENCE</scope>
    <source>
        <strain evidence="3">Duluth1</strain>
        <tissue evidence="3">Whole animal</tissue>
    </source>
</reference>
<dbReference type="Pfam" id="PF00307">
    <property type="entry name" value="CH"/>
    <property type="match status" value="1"/>
</dbReference>
<dbReference type="InterPro" id="IPR036872">
    <property type="entry name" value="CH_dom_sf"/>
</dbReference>
<evidence type="ECO:0000259" key="2">
    <source>
        <dbReference type="PROSITE" id="PS50021"/>
    </source>
</evidence>
<dbReference type="EMBL" id="JAIWYP010000006">
    <property type="protein sequence ID" value="KAH3811915.1"/>
    <property type="molecule type" value="Genomic_DNA"/>
</dbReference>
<dbReference type="SMART" id="SM00033">
    <property type="entry name" value="CH"/>
    <property type="match status" value="1"/>
</dbReference>
<keyword evidence="1" id="KW-1133">Transmembrane helix</keyword>
<dbReference type="PANTHER" id="PTHR46756">
    <property type="entry name" value="TRANSGELIN"/>
    <property type="match status" value="1"/>
</dbReference>
<evidence type="ECO:0000313" key="4">
    <source>
        <dbReference type="Proteomes" id="UP000828390"/>
    </source>
</evidence>
<dbReference type="GO" id="GO:0008093">
    <property type="term" value="F:cytoskeletal anchor activity"/>
    <property type="evidence" value="ECO:0007669"/>
    <property type="project" value="TreeGrafter"/>
</dbReference>
<feature type="transmembrane region" description="Helical" evidence="1">
    <location>
        <begin position="166"/>
        <end position="184"/>
    </location>
</feature>
<keyword evidence="4" id="KW-1185">Reference proteome</keyword>
<keyword evidence="1" id="KW-0472">Membrane</keyword>
<gene>
    <name evidence="3" type="ORF">DPMN_140332</name>
</gene>
<dbReference type="GO" id="GO:0051764">
    <property type="term" value="P:actin crosslink formation"/>
    <property type="evidence" value="ECO:0007669"/>
    <property type="project" value="TreeGrafter"/>
</dbReference>
<sequence>MIDWCPHFCLNDRLVPLTVAVLTSAHVKMLDDYSKEALHKQHGDQQHTDFSEQIEQLRKTISTRLKRTLPDNLLEALSDGVLLCHLANQIRPRSVASVHVPSPAVPKLTLPKCRKNVENFLEACRKIGIPKECMCDTECVVSGCQPARVLLLVMALTSHPTLIDVYVSHFCLAALVATCLFLYWHGSL</sequence>
<dbReference type="SUPFAM" id="SSF47576">
    <property type="entry name" value="Calponin-homology domain, CH-domain"/>
    <property type="match status" value="1"/>
</dbReference>
<evidence type="ECO:0000256" key="1">
    <source>
        <dbReference type="SAM" id="Phobius"/>
    </source>
</evidence>
<accession>A0A9D4G7E7</accession>
<organism evidence="3 4">
    <name type="scientific">Dreissena polymorpha</name>
    <name type="common">Zebra mussel</name>
    <name type="synonym">Mytilus polymorpha</name>
    <dbReference type="NCBI Taxonomy" id="45954"/>
    <lineage>
        <taxon>Eukaryota</taxon>
        <taxon>Metazoa</taxon>
        <taxon>Spiralia</taxon>
        <taxon>Lophotrochozoa</taxon>
        <taxon>Mollusca</taxon>
        <taxon>Bivalvia</taxon>
        <taxon>Autobranchia</taxon>
        <taxon>Heteroconchia</taxon>
        <taxon>Euheterodonta</taxon>
        <taxon>Imparidentia</taxon>
        <taxon>Neoheterodontei</taxon>
        <taxon>Myida</taxon>
        <taxon>Dreissenoidea</taxon>
        <taxon>Dreissenidae</taxon>
        <taxon>Dreissena</taxon>
    </lineage>
</organism>
<dbReference type="Gene3D" id="1.10.418.10">
    <property type="entry name" value="Calponin-like domain"/>
    <property type="match status" value="1"/>
</dbReference>
<dbReference type="PROSITE" id="PS50021">
    <property type="entry name" value="CH"/>
    <property type="match status" value="1"/>
</dbReference>
<protein>
    <recommendedName>
        <fullName evidence="2">Calponin-homology (CH) domain-containing protein</fullName>
    </recommendedName>
</protein>
<dbReference type="AlphaFoldDB" id="A0A9D4G7E7"/>
<feature type="domain" description="Calponin-homology (CH)" evidence="2">
    <location>
        <begin position="51"/>
        <end position="160"/>
    </location>
</feature>
<dbReference type="Proteomes" id="UP000828390">
    <property type="component" value="Unassembled WGS sequence"/>
</dbReference>
<keyword evidence="1" id="KW-0812">Transmembrane</keyword>
<name>A0A9D4G7E7_DREPO</name>